<dbReference type="Pfam" id="PF00082">
    <property type="entry name" value="Peptidase_S8"/>
    <property type="match status" value="1"/>
</dbReference>
<keyword evidence="17" id="KW-1185">Reference proteome</keyword>
<dbReference type="PROSITE" id="PS51892">
    <property type="entry name" value="SUBTILASE"/>
    <property type="match status" value="1"/>
</dbReference>
<keyword evidence="13" id="KW-1133">Transmembrane helix</keyword>
<dbReference type="InterPro" id="IPR000742">
    <property type="entry name" value="EGF"/>
</dbReference>
<dbReference type="Proteomes" id="UP001292079">
    <property type="component" value="Unassembled WGS sequence"/>
</dbReference>
<feature type="compositionally biased region" description="Acidic residues" evidence="12">
    <location>
        <begin position="1649"/>
        <end position="1664"/>
    </location>
</feature>
<evidence type="ECO:0000256" key="3">
    <source>
        <dbReference type="ARBA" id="ARBA00022685"/>
    </source>
</evidence>
<accession>A0AAE2D6R9</accession>
<dbReference type="InterPro" id="IPR006212">
    <property type="entry name" value="Furin_repeat"/>
</dbReference>
<dbReference type="SMART" id="SM00181">
    <property type="entry name" value="EGF"/>
    <property type="match status" value="3"/>
</dbReference>
<feature type="active site" description="Charge relay system" evidence="10 11">
    <location>
        <position position="160"/>
    </location>
</feature>
<evidence type="ECO:0000256" key="13">
    <source>
        <dbReference type="SAM" id="Phobius"/>
    </source>
</evidence>
<feature type="signal peptide" evidence="14">
    <location>
        <begin position="1"/>
        <end position="21"/>
    </location>
</feature>
<keyword evidence="5 11" id="KW-0378">Hydrolase</keyword>
<evidence type="ECO:0000313" key="16">
    <source>
        <dbReference type="EMBL" id="KAK4473471.1"/>
    </source>
</evidence>
<evidence type="ECO:0000256" key="4">
    <source>
        <dbReference type="ARBA" id="ARBA00022729"/>
    </source>
</evidence>
<dbReference type="InterPro" id="IPR038466">
    <property type="entry name" value="S8_pro-domain_sf"/>
</dbReference>
<dbReference type="SUPFAM" id="SSF57184">
    <property type="entry name" value="Growth factor receptor domain"/>
    <property type="match status" value="4"/>
</dbReference>
<dbReference type="PANTHER" id="PTHR42884">
    <property type="entry name" value="PROPROTEIN CONVERTASE SUBTILISIN/KEXIN-RELATED"/>
    <property type="match status" value="1"/>
</dbReference>
<evidence type="ECO:0000259" key="15">
    <source>
        <dbReference type="PROSITE" id="PS51829"/>
    </source>
</evidence>
<evidence type="ECO:0000256" key="5">
    <source>
        <dbReference type="ARBA" id="ARBA00022801"/>
    </source>
</evidence>
<dbReference type="GO" id="GO:0016485">
    <property type="term" value="P:protein processing"/>
    <property type="evidence" value="ECO:0007669"/>
    <property type="project" value="TreeGrafter"/>
</dbReference>
<evidence type="ECO:0000256" key="14">
    <source>
        <dbReference type="SAM" id="SignalP"/>
    </source>
</evidence>
<dbReference type="InterPro" id="IPR002884">
    <property type="entry name" value="P_dom"/>
</dbReference>
<dbReference type="SUPFAM" id="SSF49785">
    <property type="entry name" value="Galactose-binding domain-like"/>
    <property type="match status" value="1"/>
</dbReference>
<feature type="active site" description="Charge relay system" evidence="10 11">
    <location>
        <position position="374"/>
    </location>
</feature>
<protein>
    <recommendedName>
        <fullName evidence="15">P/Homo B domain-containing protein</fullName>
    </recommendedName>
</protein>
<evidence type="ECO:0000256" key="12">
    <source>
        <dbReference type="SAM" id="MobiDB-lite"/>
    </source>
</evidence>
<dbReference type="InterPro" id="IPR036852">
    <property type="entry name" value="Peptidase_S8/S53_dom_sf"/>
</dbReference>
<dbReference type="InterPro" id="IPR009030">
    <property type="entry name" value="Growth_fac_rcpt_cys_sf"/>
</dbReference>
<keyword evidence="8" id="KW-1015">Disulfide bond</keyword>
<dbReference type="SMART" id="SM00261">
    <property type="entry name" value="FU"/>
    <property type="match status" value="8"/>
</dbReference>
<dbReference type="SUPFAM" id="SSF52743">
    <property type="entry name" value="Subtilisin-like"/>
    <property type="match status" value="1"/>
</dbReference>
<dbReference type="Gene3D" id="3.30.70.850">
    <property type="entry name" value="Peptidase S8, pro-domain"/>
    <property type="match status" value="1"/>
</dbReference>
<evidence type="ECO:0000256" key="6">
    <source>
        <dbReference type="ARBA" id="ARBA00022825"/>
    </source>
</evidence>
<dbReference type="InterPro" id="IPR034182">
    <property type="entry name" value="Kexin/furin"/>
</dbReference>
<evidence type="ECO:0000256" key="2">
    <source>
        <dbReference type="ARBA" id="ARBA00022670"/>
    </source>
</evidence>
<feature type="compositionally biased region" description="Polar residues" evidence="12">
    <location>
        <begin position="1508"/>
        <end position="1517"/>
    </location>
</feature>
<dbReference type="Gene3D" id="2.10.220.10">
    <property type="entry name" value="Hormone Receptor, Insulin-like Growth Factor Receptor 1, Chain A, domain 2"/>
    <property type="match status" value="4"/>
</dbReference>
<evidence type="ECO:0000313" key="17">
    <source>
        <dbReference type="Proteomes" id="UP001292079"/>
    </source>
</evidence>
<organism evidence="16 17">
    <name type="scientific">Schistosoma mekongi</name>
    <name type="common">Parasitic worm</name>
    <dbReference type="NCBI Taxonomy" id="38744"/>
    <lineage>
        <taxon>Eukaryota</taxon>
        <taxon>Metazoa</taxon>
        <taxon>Spiralia</taxon>
        <taxon>Lophotrochozoa</taxon>
        <taxon>Platyhelminthes</taxon>
        <taxon>Trematoda</taxon>
        <taxon>Digenea</taxon>
        <taxon>Strigeidida</taxon>
        <taxon>Schistosomatoidea</taxon>
        <taxon>Schistosomatidae</taxon>
        <taxon>Schistosoma</taxon>
    </lineage>
</organism>
<dbReference type="CDD" id="cd04059">
    <property type="entry name" value="Peptidases_S8_Protein_convertases_Kexins_Furin-like"/>
    <property type="match status" value="1"/>
</dbReference>
<dbReference type="PANTHER" id="PTHR42884:SF23">
    <property type="entry name" value="FURIN-LIKE PROTEASE 2"/>
    <property type="match status" value="1"/>
</dbReference>
<dbReference type="GO" id="GO:0004252">
    <property type="term" value="F:serine-type endopeptidase activity"/>
    <property type="evidence" value="ECO:0007669"/>
    <property type="project" value="UniProtKB-UniRule"/>
</dbReference>
<dbReference type="PROSITE" id="PS00138">
    <property type="entry name" value="SUBTILASE_SER"/>
    <property type="match status" value="1"/>
</dbReference>
<keyword evidence="6 11" id="KW-0720">Serine protease</keyword>
<dbReference type="PROSITE" id="PS00136">
    <property type="entry name" value="SUBTILASE_ASP"/>
    <property type="match status" value="1"/>
</dbReference>
<evidence type="ECO:0000256" key="10">
    <source>
        <dbReference type="PIRSR" id="PIRSR615500-1"/>
    </source>
</evidence>
<dbReference type="Pfam" id="PF01483">
    <property type="entry name" value="P_proprotein"/>
    <property type="match status" value="1"/>
</dbReference>
<keyword evidence="3" id="KW-0165">Cleavage on pair of basic residues</keyword>
<dbReference type="PROSITE" id="PS00137">
    <property type="entry name" value="SUBTILASE_HIS"/>
    <property type="match status" value="1"/>
</dbReference>
<evidence type="ECO:0000256" key="7">
    <source>
        <dbReference type="ARBA" id="ARBA00023145"/>
    </source>
</evidence>
<dbReference type="InterPro" id="IPR023827">
    <property type="entry name" value="Peptidase_S8_Asp-AS"/>
</dbReference>
<keyword evidence="4 14" id="KW-0732">Signal</keyword>
<evidence type="ECO:0000256" key="11">
    <source>
        <dbReference type="PROSITE-ProRule" id="PRU01240"/>
    </source>
</evidence>
<dbReference type="EMBL" id="JALJAT010000002">
    <property type="protein sequence ID" value="KAK4473471.1"/>
    <property type="molecule type" value="Genomic_DNA"/>
</dbReference>
<feature type="active site" description="Charge relay system" evidence="10 11">
    <location>
        <position position="200"/>
    </location>
</feature>
<dbReference type="PROSITE" id="PS51829">
    <property type="entry name" value="P_HOMO_B"/>
    <property type="match status" value="1"/>
</dbReference>
<keyword evidence="13" id="KW-0812">Transmembrane</keyword>
<sequence length="1684" mass="187174">MNCENCLYLLIVISLCHTVMNQSYCHHNACKMPSVEYVVHIDGTFSDAKAVARLHDLELVDEMIGFKGMYIMKSKAKALRKRMRRDVAFIRGPGVKGFMKQRFLKRTKRSVEPTVFWNDPLYPDMWYLNRASKGKGYDMNVLEAWELGYTGKGIKITIMDDGIDYTHPDLLVTYDPKASTDINGRDNDPMPNIRNRDNKHGTRCAGQIAAQGNNSVCVVGIAYNAQIGGIRMLDGYITDRVEAETLHFRQDYIDIYSGSWGPEDSGKLYEGPGILAQSAFQQGIVTGRRGFGNIYVWASGNGGSLDDSCACDGYSSSPFTLSVSGVSESNTRPWYLEKCSSTLVSTYSSGSPMERMISTIDLGHDCTRMHSGTSASAPMAAGIIALLLEANGRLSWRDVQYITLLTANPKPFKDGNFTMNAVGREYSQLYGYGLMDAGKMVRLGELWRGVPPHHRCTSNVMDVQKNLGGKFNHTLLLNFSGCQPNLQNNESVNKFNRSATSENGTPIRYLEHVQVYADIVYQRRGLLQLSVVSPSGTLSVLLPPRIHDEHSGNIAMLRWPVTTVQFWGENAIGTWQIRLDSIVGTEISRADPDNIKGFWRSVWMVAYGTDEFPIRLKPPSLERPPPPEWFKSFSQYVVDDQHWHKVYTCHSECAPGGCTGPAADQCLYGCKHFATESRQCVSVCPLGTTAFGALRLGTTVSNYANSNNSTNKNNDDNFIEQKSRDRVKSETASSSSLVGRIRSSSSSNYHLDAYENGGNFMLINDYPHNQQGFRHEMVCQPCWSLCSSCIRPHIEYDCTACLNQRFLVPLLTANEDAKTLSFSYTQDNVHDNNDNNDNNRGNTRFINFKLPQIIGTCRTECPIGFIGNKSSSICEPCADNCARCVGPKSDECRECFSGFRLIHRKCVDSTSADGRCKPGQYLRHSECVNCHPSCGKTGCITSNQCIWCPIHLPNFFNSTCTKSCPEGWYSGVQIKPPFYTNILQDQASSSKHSIHMCEACSPGCQKCIDFNECLICLPDLKLYNGTCIFSVDNSTTNISSTSNSQINNGGKLSNQCSSESCSTCYGGSEKTCLLCSPNYHLLEITLFSSLQNVGLFIDKSSSDFFSSSPSSPSSGSMNAISNPNNSSVTSTIIEMTAASTTTNSTVSIATLTKTSTTPTMISENTDNSAVIKPSLLSKIMRNRLALISRRFVNSNDDENNNRDSVNGMLHQPKFICVHTCPNGYYIQTLLNNGNKITLCSKCSPSCSSCIDITHCTVCRSGFYLHKTTNNCLMRTACRFSEYFDEDQGICRPCDPNCQSCSGPHPFQCTSCNRKPPAPRCLLTNQRVPKLHRTSKDLGLWTDFPNSEPNSGQCLPCCPYRLALTNRDPRQCMFCVADKPICLSGDEIGAGESGYILEDVNNNNDHSSSLLKSLIKQPSRIILIIVCIIFILLIIIIMLTHYIRARRRRRLRGGNQVFGCCCKEQEQQHNGQNIRTKRIVTSVTKKRKARQLAYTTNHHHNNHYDDHNQYFNNPSTRSNEQDIDDESEDDDTQAEQVSLKCKHFKDNNISMGYIDNKISDIELIDNCCSNTTTATGNHNGSTHVYTPSYKSSNYSNGNLHSGRVYRLNTDDLVNTSPANITSTSTISMCTLNNNNSNTHNHVRYSQLSCSDDDNEVDDANDDTVNEDTNSNNAATESCAVDEDNG</sequence>
<feature type="region of interest" description="Disordered" evidence="12">
    <location>
        <begin position="1495"/>
        <end position="1534"/>
    </location>
</feature>
<keyword evidence="13" id="KW-0472">Membrane</keyword>
<dbReference type="InterPro" id="IPR008979">
    <property type="entry name" value="Galactose-bd-like_sf"/>
</dbReference>
<dbReference type="InterPro" id="IPR015500">
    <property type="entry name" value="Peptidase_S8_subtilisin-rel"/>
</dbReference>
<feature type="domain" description="P/Homo B" evidence="15">
    <location>
        <begin position="449"/>
        <end position="612"/>
    </location>
</feature>
<dbReference type="InterPro" id="IPR023828">
    <property type="entry name" value="Peptidase_S8_Ser-AS"/>
</dbReference>
<proteinExistence type="inferred from homology"/>
<dbReference type="Gene3D" id="2.60.120.260">
    <property type="entry name" value="Galactose-binding domain-like"/>
    <property type="match status" value="1"/>
</dbReference>
<reference evidence="16" key="1">
    <citation type="submission" date="2022-04" db="EMBL/GenBank/DDBJ databases">
        <authorList>
            <person name="Xu L."/>
            <person name="Lv Z."/>
        </authorList>
    </citation>
    <scope>NUCLEOTIDE SEQUENCE</scope>
    <source>
        <strain evidence="16">LV_2022a</strain>
    </source>
</reference>
<feature type="chain" id="PRO_5042292012" description="P/Homo B domain-containing protein" evidence="14">
    <location>
        <begin position="22"/>
        <end position="1684"/>
    </location>
</feature>
<dbReference type="InterPro" id="IPR000209">
    <property type="entry name" value="Peptidase_S8/S53_dom"/>
</dbReference>
<comment type="caution">
    <text evidence="16">The sequence shown here is derived from an EMBL/GenBank/DDBJ whole genome shotgun (WGS) entry which is preliminary data.</text>
</comment>
<dbReference type="FunFam" id="3.40.50.200:FF:000001">
    <property type="entry name" value="Furin 2, isoform B"/>
    <property type="match status" value="1"/>
</dbReference>
<name>A0AAE2D6R9_SCHME</name>
<feature type="transmembrane region" description="Helical" evidence="13">
    <location>
        <begin position="1420"/>
        <end position="1442"/>
    </location>
</feature>
<evidence type="ECO:0000256" key="8">
    <source>
        <dbReference type="ARBA" id="ARBA00023157"/>
    </source>
</evidence>
<feature type="compositionally biased region" description="Acidic residues" evidence="12">
    <location>
        <begin position="1520"/>
        <end position="1532"/>
    </location>
</feature>
<keyword evidence="9" id="KW-0325">Glycoprotein</keyword>
<feature type="region of interest" description="Disordered" evidence="12">
    <location>
        <begin position="1649"/>
        <end position="1684"/>
    </location>
</feature>
<reference evidence="16" key="2">
    <citation type="journal article" date="2023" name="Infect Dis Poverty">
        <title>Chromosome-scale genome of the human blood fluke Schistosoma mekongi and its implications for public health.</title>
        <authorList>
            <person name="Zhou M."/>
            <person name="Xu L."/>
            <person name="Xu D."/>
            <person name="Chen W."/>
            <person name="Khan J."/>
            <person name="Hu Y."/>
            <person name="Huang H."/>
            <person name="Wei H."/>
            <person name="Zhang Y."/>
            <person name="Chusongsang P."/>
            <person name="Tanasarnprasert K."/>
            <person name="Hu X."/>
            <person name="Limpanont Y."/>
            <person name="Lv Z."/>
        </authorList>
    </citation>
    <scope>NUCLEOTIDE SEQUENCE</scope>
    <source>
        <strain evidence="16">LV_2022a</strain>
    </source>
</reference>
<gene>
    <name evidence="16" type="ORF">MN116_002838</name>
</gene>
<comment type="similarity">
    <text evidence="1">Belongs to the peptidase S8 family. Furin subfamily.</text>
</comment>
<dbReference type="CDD" id="cd00064">
    <property type="entry name" value="FU"/>
    <property type="match status" value="3"/>
</dbReference>
<dbReference type="PRINTS" id="PR00723">
    <property type="entry name" value="SUBTILISIN"/>
</dbReference>
<dbReference type="Pfam" id="PF16470">
    <property type="entry name" value="S8_pro-domain"/>
    <property type="match status" value="1"/>
</dbReference>
<dbReference type="GO" id="GO:0000139">
    <property type="term" value="C:Golgi membrane"/>
    <property type="evidence" value="ECO:0007669"/>
    <property type="project" value="TreeGrafter"/>
</dbReference>
<dbReference type="InterPro" id="IPR022398">
    <property type="entry name" value="Peptidase_S8_His-AS"/>
</dbReference>
<keyword evidence="2 11" id="KW-0645">Protease</keyword>
<dbReference type="GO" id="GO:0005802">
    <property type="term" value="C:trans-Golgi network"/>
    <property type="evidence" value="ECO:0007669"/>
    <property type="project" value="TreeGrafter"/>
</dbReference>
<evidence type="ECO:0000256" key="9">
    <source>
        <dbReference type="ARBA" id="ARBA00023180"/>
    </source>
</evidence>
<dbReference type="Gene3D" id="3.40.50.200">
    <property type="entry name" value="Peptidase S8/S53 domain"/>
    <property type="match status" value="1"/>
</dbReference>
<dbReference type="InterPro" id="IPR032815">
    <property type="entry name" value="S8_pro-domain"/>
</dbReference>
<keyword evidence="7" id="KW-0865">Zymogen</keyword>
<evidence type="ECO:0000256" key="1">
    <source>
        <dbReference type="ARBA" id="ARBA00005325"/>
    </source>
</evidence>